<evidence type="ECO:0000259" key="9">
    <source>
        <dbReference type="PROSITE" id="PS50073"/>
    </source>
</evidence>
<reference evidence="10 11" key="1">
    <citation type="submission" date="2014-02" db="EMBL/GenBank/DDBJ databases">
        <title>Transposable element dynamics among asymbiotic and ectomycorrhizal Amanita fungi.</title>
        <authorList>
            <consortium name="DOE Joint Genome Institute"/>
            <person name="Hess J."/>
            <person name="Skrede I."/>
            <person name="Wolfe B."/>
            <person name="LaButti K."/>
            <person name="Ohm R.A."/>
            <person name="Grigoriev I.V."/>
            <person name="Pringle A."/>
        </authorList>
    </citation>
    <scope>NUCLEOTIDE SEQUENCE [LARGE SCALE GENOMIC DNA]</scope>
    <source>
        <strain evidence="10 11">SKay4041</strain>
    </source>
</reference>
<evidence type="ECO:0000313" key="10">
    <source>
        <dbReference type="EMBL" id="PFH46607.1"/>
    </source>
</evidence>
<comment type="subcellular location">
    <subcellularLocation>
        <location evidence="1">Nucleus</location>
    </subcellularLocation>
</comment>
<keyword evidence="7" id="KW-1133">Transmembrane helix</keyword>
<accession>A0A2A9NEC3</accession>
<dbReference type="GO" id="GO:0005507">
    <property type="term" value="F:copper ion binding"/>
    <property type="evidence" value="ECO:0007669"/>
    <property type="project" value="InterPro"/>
</dbReference>
<dbReference type="InterPro" id="IPR050815">
    <property type="entry name" value="TF_fung"/>
</dbReference>
<dbReference type="PROSITE" id="PS00463">
    <property type="entry name" value="ZN2_CY6_FUNGAL_1"/>
    <property type="match status" value="1"/>
</dbReference>
<dbReference type="GO" id="GO:0000981">
    <property type="term" value="F:DNA-binding transcription factor activity, RNA polymerase II-specific"/>
    <property type="evidence" value="ECO:0007669"/>
    <property type="project" value="InterPro"/>
</dbReference>
<evidence type="ECO:0000256" key="3">
    <source>
        <dbReference type="ARBA" id="ARBA00023015"/>
    </source>
</evidence>
<keyword evidence="11" id="KW-1185">Reference proteome</keyword>
<dbReference type="STRING" id="703135.A0A2A9NEC3"/>
<sequence length="571" mass="63805">MANKATSDKTIQGTLQRGKACLRCRKRKMRCDGIKPACQQCIKSKKSDACEYDDGKGKTRTQLLREHIVRLERRIRELEDPDYVSSIVTLSDPHARSCSSPSSFESHESACQPSRSPLPSDSLFTPPWHELNTTPSPSSSPFVQFSGQLVGVQAPVELDHILLDIFVQHQHQCGLDIHIGHSQCHVGQLISKRRHSSLMNAMYLWACFISRPDPLSQHEEYFLEVALKEISDGLRTVDNILDVIQASCLISIYFLANARFLEGGYHASAAASLAVQCGLVSQATLFSSMFNDDKAGEVLDSKLVLSDTRVNEQVSTFWQVYNLDRCWSAILRKPNVLPDIEGSTFSPCLKSIDGYDLDQGSARLPPPTIKAFPYQDADYVTSTIQAWRAEASTLFASATQIADSCGDHKPSNIMHKIQAFEQRISQLGPALMNLDRLEDILADHRFSLVLIHTLTYTAMVQVYRPLLHEDGSSFEKCTYAARSCTAIVRSLSDQDFSFLDPIVGPCWSAIGDFLIQELDSMETTWPFMNTTNVRTELGTIFYALTCLALKFPLVAPSIARFRKRLFQTSPS</sequence>
<feature type="domain" description="Zn(2)-C6 fungal-type" evidence="8">
    <location>
        <begin position="20"/>
        <end position="52"/>
    </location>
</feature>
<keyword evidence="2" id="KW-0479">Metal-binding</keyword>
<gene>
    <name evidence="10" type="ORF">AMATHDRAFT_69484</name>
</gene>
<evidence type="ECO:0000259" key="8">
    <source>
        <dbReference type="PROSITE" id="PS50048"/>
    </source>
</evidence>
<dbReference type="PANTHER" id="PTHR47338:SF29">
    <property type="entry name" value="ZN(2)-C6 FUNGAL-TYPE DOMAIN-CONTAINING PROTEIN"/>
    <property type="match status" value="1"/>
</dbReference>
<dbReference type="GO" id="GO:0005634">
    <property type="term" value="C:nucleus"/>
    <property type="evidence" value="ECO:0007669"/>
    <property type="project" value="UniProtKB-SubCell"/>
</dbReference>
<feature type="domain" description="Copper-fist" evidence="9">
    <location>
        <begin position="32"/>
        <end position="78"/>
    </location>
</feature>
<dbReference type="InterPro" id="IPR036864">
    <property type="entry name" value="Zn2-C6_fun-type_DNA-bd_sf"/>
</dbReference>
<evidence type="ECO:0000313" key="11">
    <source>
        <dbReference type="Proteomes" id="UP000242287"/>
    </source>
</evidence>
<dbReference type="PANTHER" id="PTHR47338">
    <property type="entry name" value="ZN(II)2CYS6 TRANSCRIPTION FACTOR (EUROFUNG)-RELATED"/>
    <property type="match status" value="1"/>
</dbReference>
<feature type="region of interest" description="Disordered" evidence="6">
    <location>
        <begin position="92"/>
        <end position="136"/>
    </location>
</feature>
<dbReference type="Pfam" id="PF00172">
    <property type="entry name" value="Zn_clus"/>
    <property type="match status" value="1"/>
</dbReference>
<evidence type="ECO:0000256" key="6">
    <source>
        <dbReference type="SAM" id="MobiDB-lite"/>
    </source>
</evidence>
<evidence type="ECO:0000256" key="5">
    <source>
        <dbReference type="ARBA" id="ARBA00023242"/>
    </source>
</evidence>
<dbReference type="PROSITE" id="PS50073">
    <property type="entry name" value="COPPER_FIST_2"/>
    <property type="match status" value="1"/>
</dbReference>
<feature type="compositionally biased region" description="Polar residues" evidence="6">
    <location>
        <begin position="111"/>
        <end position="123"/>
    </location>
</feature>
<evidence type="ECO:0008006" key="12">
    <source>
        <dbReference type="Google" id="ProtNLM"/>
    </source>
</evidence>
<proteinExistence type="predicted"/>
<keyword evidence="5" id="KW-0539">Nucleus</keyword>
<feature type="transmembrane region" description="Helical" evidence="7">
    <location>
        <begin position="540"/>
        <end position="559"/>
    </location>
</feature>
<dbReference type="GO" id="GO:0008270">
    <property type="term" value="F:zinc ion binding"/>
    <property type="evidence" value="ECO:0007669"/>
    <property type="project" value="InterPro"/>
</dbReference>
<dbReference type="SUPFAM" id="SSF57701">
    <property type="entry name" value="Zn2/Cys6 DNA-binding domain"/>
    <property type="match status" value="1"/>
</dbReference>
<name>A0A2A9NEC3_9AGAR</name>
<organism evidence="10 11">
    <name type="scientific">Amanita thiersii Skay4041</name>
    <dbReference type="NCBI Taxonomy" id="703135"/>
    <lineage>
        <taxon>Eukaryota</taxon>
        <taxon>Fungi</taxon>
        <taxon>Dikarya</taxon>
        <taxon>Basidiomycota</taxon>
        <taxon>Agaricomycotina</taxon>
        <taxon>Agaricomycetes</taxon>
        <taxon>Agaricomycetidae</taxon>
        <taxon>Agaricales</taxon>
        <taxon>Pluteineae</taxon>
        <taxon>Amanitaceae</taxon>
        <taxon>Amanita</taxon>
    </lineage>
</organism>
<dbReference type="GO" id="GO:0003677">
    <property type="term" value="F:DNA binding"/>
    <property type="evidence" value="ECO:0007669"/>
    <property type="project" value="InterPro"/>
</dbReference>
<evidence type="ECO:0000256" key="4">
    <source>
        <dbReference type="ARBA" id="ARBA00023163"/>
    </source>
</evidence>
<dbReference type="SMART" id="SM00066">
    <property type="entry name" value="GAL4"/>
    <property type="match status" value="1"/>
</dbReference>
<dbReference type="InterPro" id="IPR001138">
    <property type="entry name" value="Zn2Cys6_DnaBD"/>
</dbReference>
<evidence type="ECO:0000256" key="1">
    <source>
        <dbReference type="ARBA" id="ARBA00004123"/>
    </source>
</evidence>
<dbReference type="InterPro" id="IPR001083">
    <property type="entry name" value="Cu_fist_DNA-bd_dom"/>
</dbReference>
<dbReference type="EMBL" id="KZ302175">
    <property type="protein sequence ID" value="PFH46607.1"/>
    <property type="molecule type" value="Genomic_DNA"/>
</dbReference>
<keyword evidence="4" id="KW-0804">Transcription</keyword>
<keyword evidence="7" id="KW-0472">Membrane</keyword>
<dbReference type="Gene3D" id="4.10.240.10">
    <property type="entry name" value="Zn(2)-C6 fungal-type DNA-binding domain"/>
    <property type="match status" value="1"/>
</dbReference>
<dbReference type="CDD" id="cd12148">
    <property type="entry name" value="fungal_TF_MHR"/>
    <property type="match status" value="1"/>
</dbReference>
<dbReference type="OrthoDB" id="2123952at2759"/>
<dbReference type="CDD" id="cd00067">
    <property type="entry name" value="GAL4"/>
    <property type="match status" value="1"/>
</dbReference>
<evidence type="ECO:0000256" key="7">
    <source>
        <dbReference type="SAM" id="Phobius"/>
    </source>
</evidence>
<evidence type="ECO:0000256" key="2">
    <source>
        <dbReference type="ARBA" id="ARBA00022723"/>
    </source>
</evidence>
<dbReference type="CDD" id="cd14725">
    <property type="entry name" value="ZIP_Gal4-like_2"/>
    <property type="match status" value="1"/>
</dbReference>
<keyword evidence="3" id="KW-0805">Transcription regulation</keyword>
<protein>
    <recommendedName>
        <fullName evidence="12">Zn(2)-C6 fungal-type domain-containing protein</fullName>
    </recommendedName>
</protein>
<dbReference type="AlphaFoldDB" id="A0A2A9NEC3"/>
<keyword evidence="7" id="KW-0812">Transmembrane</keyword>
<dbReference type="Proteomes" id="UP000242287">
    <property type="component" value="Unassembled WGS sequence"/>
</dbReference>
<dbReference type="PROSITE" id="PS50048">
    <property type="entry name" value="ZN2_CY6_FUNGAL_2"/>
    <property type="match status" value="1"/>
</dbReference>